<evidence type="ECO:0000256" key="2">
    <source>
        <dbReference type="SAM" id="Phobius"/>
    </source>
</evidence>
<dbReference type="SUPFAM" id="SSF116726">
    <property type="entry name" value="TrkA C-terminal domain-like"/>
    <property type="match status" value="1"/>
</dbReference>
<comment type="subcellular location">
    <subcellularLocation>
        <location evidence="1">Cell membrane</location>
        <topology evidence="1">Multi-pass membrane protein</topology>
    </subcellularLocation>
</comment>
<dbReference type="SUPFAM" id="SSF81324">
    <property type="entry name" value="Voltage-gated potassium channels"/>
    <property type="match status" value="1"/>
</dbReference>
<organism evidence="5 6">
    <name type="scientific">Hymenobacter saemangeumensis</name>
    <dbReference type="NCBI Taxonomy" id="1084522"/>
    <lineage>
        <taxon>Bacteria</taxon>
        <taxon>Pseudomonadati</taxon>
        <taxon>Bacteroidota</taxon>
        <taxon>Cytophagia</taxon>
        <taxon>Cytophagales</taxon>
        <taxon>Hymenobacteraceae</taxon>
        <taxon>Hymenobacter</taxon>
    </lineage>
</organism>
<keyword evidence="6" id="KW-1185">Reference proteome</keyword>
<protein>
    <submittedName>
        <fullName evidence="5">Potassium channel protein</fullName>
    </submittedName>
</protein>
<feature type="transmembrane region" description="Helical" evidence="2">
    <location>
        <begin position="66"/>
        <end position="89"/>
    </location>
</feature>
<dbReference type="PANTHER" id="PTHR43833:SF9">
    <property type="entry name" value="POTASSIUM CHANNEL PROTEIN YUGO-RELATED"/>
    <property type="match status" value="1"/>
</dbReference>
<name>A0ABP8IN33_9BACT</name>
<evidence type="ECO:0000256" key="1">
    <source>
        <dbReference type="ARBA" id="ARBA00004651"/>
    </source>
</evidence>
<dbReference type="PROSITE" id="PS51201">
    <property type="entry name" value="RCK_N"/>
    <property type="match status" value="1"/>
</dbReference>
<accession>A0ABP8IN33</accession>
<dbReference type="InterPro" id="IPR006037">
    <property type="entry name" value="RCK_C"/>
</dbReference>
<dbReference type="Gene3D" id="1.10.287.70">
    <property type="match status" value="1"/>
</dbReference>
<dbReference type="Pfam" id="PF02254">
    <property type="entry name" value="TrkA_N"/>
    <property type="match status" value="1"/>
</dbReference>
<evidence type="ECO:0000259" key="3">
    <source>
        <dbReference type="PROSITE" id="PS51201"/>
    </source>
</evidence>
<keyword evidence="5" id="KW-0813">Transport</keyword>
<reference evidence="6" key="1">
    <citation type="journal article" date="2019" name="Int. J. Syst. Evol. Microbiol.">
        <title>The Global Catalogue of Microorganisms (GCM) 10K type strain sequencing project: providing services to taxonomists for standard genome sequencing and annotation.</title>
        <authorList>
            <consortium name="The Broad Institute Genomics Platform"/>
            <consortium name="The Broad Institute Genome Sequencing Center for Infectious Disease"/>
            <person name="Wu L."/>
            <person name="Ma J."/>
        </authorList>
    </citation>
    <scope>NUCLEOTIDE SEQUENCE [LARGE SCALE GENOMIC DNA]</scope>
    <source>
        <strain evidence="6">JCM 17923</strain>
    </source>
</reference>
<dbReference type="InterPro" id="IPR036721">
    <property type="entry name" value="RCK_C_sf"/>
</dbReference>
<dbReference type="Pfam" id="PF02080">
    <property type="entry name" value="TrkA_C"/>
    <property type="match status" value="1"/>
</dbReference>
<dbReference type="RefSeq" id="WP_345237122.1">
    <property type="nucleotide sequence ID" value="NZ_BAABGZ010000068.1"/>
</dbReference>
<keyword evidence="2" id="KW-0472">Membrane</keyword>
<dbReference type="PROSITE" id="PS51202">
    <property type="entry name" value="RCK_C"/>
    <property type="match status" value="1"/>
</dbReference>
<keyword evidence="5" id="KW-0407">Ion channel</keyword>
<dbReference type="Proteomes" id="UP001501153">
    <property type="component" value="Unassembled WGS sequence"/>
</dbReference>
<feature type="transmembrane region" description="Helical" evidence="2">
    <location>
        <begin position="12"/>
        <end position="32"/>
    </location>
</feature>
<dbReference type="InterPro" id="IPR036291">
    <property type="entry name" value="NAD(P)-bd_dom_sf"/>
</dbReference>
<dbReference type="InterPro" id="IPR013099">
    <property type="entry name" value="K_chnl_dom"/>
</dbReference>
<evidence type="ECO:0000259" key="4">
    <source>
        <dbReference type="PROSITE" id="PS51202"/>
    </source>
</evidence>
<dbReference type="Gene3D" id="3.40.50.720">
    <property type="entry name" value="NAD(P)-binding Rossmann-like Domain"/>
    <property type="match status" value="1"/>
</dbReference>
<keyword evidence="2" id="KW-1133">Transmembrane helix</keyword>
<evidence type="ECO:0000313" key="5">
    <source>
        <dbReference type="EMBL" id="GAA4363404.1"/>
    </source>
</evidence>
<proteinExistence type="predicted"/>
<sequence>MKKRFNLTRLYIAVLLTMSSIVLGVLGFMGSADYGFVDALYMTAITISTVGYGTVGELGTSGKLFVAFYVLLNLGVAGYVVSVLTQYIFDGELRRMFKMYRTNQEISKFTGHVIVCGFGRNGSKAFHELRQGGTECVVVEQDENLLRIEVQNSGGGRVAAIFGDATDEAVLRQAGVLRARALITALPKDADNVFVALTAREMNPKLKIIARASSRSSVSKLHSAGADSVVMPDEIGGSHMANLVIRPEVIRFLDMISGLDPEKLRLEEMPVVEMRPALQGQSIRELDIRSRVGATVIALRLHHGELVVSPAADVRPAPGDVLLLLGTEAQIARLVEYYKR</sequence>
<dbReference type="Pfam" id="PF07885">
    <property type="entry name" value="Ion_trans_2"/>
    <property type="match status" value="1"/>
</dbReference>
<dbReference type="EMBL" id="BAABGZ010000068">
    <property type="protein sequence ID" value="GAA4363404.1"/>
    <property type="molecule type" value="Genomic_DNA"/>
</dbReference>
<gene>
    <name evidence="5" type="ORF">GCM10023185_32110</name>
</gene>
<feature type="domain" description="RCK N-terminal" evidence="3">
    <location>
        <begin position="110"/>
        <end position="231"/>
    </location>
</feature>
<evidence type="ECO:0000313" key="6">
    <source>
        <dbReference type="Proteomes" id="UP001501153"/>
    </source>
</evidence>
<dbReference type="PANTHER" id="PTHR43833">
    <property type="entry name" value="POTASSIUM CHANNEL PROTEIN 2-RELATED-RELATED"/>
    <property type="match status" value="1"/>
</dbReference>
<dbReference type="InterPro" id="IPR003148">
    <property type="entry name" value="RCK_N"/>
</dbReference>
<feature type="domain" description="RCK C-terminal" evidence="4">
    <location>
        <begin position="253"/>
        <end position="340"/>
    </location>
</feature>
<dbReference type="SUPFAM" id="SSF51735">
    <property type="entry name" value="NAD(P)-binding Rossmann-fold domains"/>
    <property type="match status" value="1"/>
</dbReference>
<dbReference type="InterPro" id="IPR050721">
    <property type="entry name" value="Trk_Ktr_HKT_K-transport"/>
</dbReference>
<keyword evidence="2" id="KW-0812">Transmembrane</keyword>
<dbReference type="GO" id="GO:0034220">
    <property type="term" value="P:monoatomic ion transmembrane transport"/>
    <property type="evidence" value="ECO:0007669"/>
    <property type="project" value="UniProtKB-KW"/>
</dbReference>
<dbReference type="Gene3D" id="3.30.70.1450">
    <property type="entry name" value="Regulator of K+ conductance, C-terminal domain"/>
    <property type="match status" value="1"/>
</dbReference>
<keyword evidence="5" id="KW-0406">Ion transport</keyword>
<comment type="caution">
    <text evidence="5">The sequence shown here is derived from an EMBL/GenBank/DDBJ whole genome shotgun (WGS) entry which is preliminary data.</text>
</comment>